<proteinExistence type="predicted"/>
<dbReference type="EMBL" id="RNRV01000001">
    <property type="protein sequence ID" value="MHO02947.1"/>
    <property type="molecule type" value="Genomic_DNA"/>
</dbReference>
<protein>
    <submittedName>
        <fullName evidence="1">Uncharacterized protein</fullName>
    </submittedName>
</protein>
<organism evidence="1">
    <name type="scientific">Escherichia coli</name>
    <dbReference type="NCBI Taxonomy" id="562"/>
    <lineage>
        <taxon>Bacteria</taxon>
        <taxon>Pseudomonadati</taxon>
        <taxon>Pseudomonadota</taxon>
        <taxon>Gammaproteobacteria</taxon>
        <taxon>Enterobacterales</taxon>
        <taxon>Enterobacteriaceae</taxon>
        <taxon>Escherichia</taxon>
    </lineage>
</organism>
<name>A0A3L0VXN7_ECOLX</name>
<gene>
    <name evidence="1" type="ORF">D9F05_00880</name>
</gene>
<accession>A0A3L0VXN7</accession>
<reference evidence="1" key="1">
    <citation type="submission" date="2018-10" db="EMBL/GenBank/DDBJ databases">
        <authorList>
            <consortium name="NARMS: The National Antimicrobial Resistance Monitoring System"/>
        </authorList>
    </citation>
    <scope>NUCLEOTIDE SEQUENCE [LARGE SCALE GENOMIC DNA]</scope>
    <source>
        <strain evidence="1">CVM N17EC0388</strain>
    </source>
</reference>
<evidence type="ECO:0000313" key="1">
    <source>
        <dbReference type="EMBL" id="MHO02947.1"/>
    </source>
</evidence>
<dbReference type="AlphaFoldDB" id="A0A3L0VXN7"/>
<comment type="caution">
    <text evidence="1">The sequence shown here is derived from an EMBL/GenBank/DDBJ whole genome shotgun (WGS) entry which is preliminary data.</text>
</comment>
<sequence>MKLRAEQPGLIPLPFLLFTRATVVSDCDEPVMRNTTRCDGSYLEDCQGRRGALRFTPRQQPRPHWLTKLLQA</sequence>